<name>A0A0L6U6C3_9BASI</name>
<feature type="non-terminal residue" evidence="1">
    <location>
        <position position="70"/>
    </location>
</feature>
<dbReference type="EMBL" id="LAVV01015192">
    <property type="protein sequence ID" value="KNZ44073.1"/>
    <property type="molecule type" value="Genomic_DNA"/>
</dbReference>
<sequence>MATLAKSRHWLKTDKTNSKKLVKKSGVWSSKLSQIPYWYLVNCVVLGAMHSWFEGVLQLHFWFFFRIPRR</sequence>
<accession>A0A0L6U6C3</accession>
<comment type="caution">
    <text evidence="1">The sequence shown here is derived from an EMBL/GenBank/DDBJ whole genome shotgun (WGS) entry which is preliminary data.</text>
</comment>
<evidence type="ECO:0000313" key="2">
    <source>
        <dbReference type="Proteomes" id="UP000037035"/>
    </source>
</evidence>
<reference evidence="1 2" key="1">
    <citation type="submission" date="2015-08" db="EMBL/GenBank/DDBJ databases">
        <title>Next Generation Sequencing and Analysis of the Genome of Puccinia sorghi L Schw, the Causal Agent of Maize Common Rust.</title>
        <authorList>
            <person name="Rochi L."/>
            <person name="Burguener G."/>
            <person name="Darino M."/>
            <person name="Turjanski A."/>
            <person name="Kreff E."/>
            <person name="Dieguez M.J."/>
            <person name="Sacco F."/>
        </authorList>
    </citation>
    <scope>NUCLEOTIDE SEQUENCE [LARGE SCALE GENOMIC DNA]</scope>
    <source>
        <strain evidence="1 2">RO10H11247</strain>
    </source>
</reference>
<protein>
    <submittedName>
        <fullName evidence="1">Uncharacterized protein</fullName>
    </submittedName>
</protein>
<dbReference type="Proteomes" id="UP000037035">
    <property type="component" value="Unassembled WGS sequence"/>
</dbReference>
<dbReference type="AlphaFoldDB" id="A0A0L6U6C3"/>
<evidence type="ECO:0000313" key="1">
    <source>
        <dbReference type="EMBL" id="KNZ44073.1"/>
    </source>
</evidence>
<keyword evidence="2" id="KW-1185">Reference proteome</keyword>
<proteinExistence type="predicted"/>
<organism evidence="1 2">
    <name type="scientific">Puccinia sorghi</name>
    <dbReference type="NCBI Taxonomy" id="27349"/>
    <lineage>
        <taxon>Eukaryota</taxon>
        <taxon>Fungi</taxon>
        <taxon>Dikarya</taxon>
        <taxon>Basidiomycota</taxon>
        <taxon>Pucciniomycotina</taxon>
        <taxon>Pucciniomycetes</taxon>
        <taxon>Pucciniales</taxon>
        <taxon>Pucciniaceae</taxon>
        <taxon>Puccinia</taxon>
    </lineage>
</organism>
<dbReference type="VEuPathDB" id="FungiDB:VP01_952g5"/>
<dbReference type="OrthoDB" id="3269001at2759"/>
<gene>
    <name evidence="1" type="ORF">VP01_952g5</name>
</gene>